<feature type="binding site" evidence="14">
    <location>
        <position position="179"/>
    </location>
    <ligand>
        <name>NADP(+)</name>
        <dbReference type="ChEBI" id="CHEBI:58349"/>
    </ligand>
</feature>
<reference evidence="17 18" key="1">
    <citation type="journal article" date="2012" name="ISME J.">
        <title>Nitrification expanded: discovery, physiology and genomics of a nitrite-oxidizing bacterium from the phylum Chloroflexi.</title>
        <authorList>
            <person name="Sorokin D.Y."/>
            <person name="Lucker S."/>
            <person name="Vejmelkova D."/>
            <person name="Kostrikina N.A."/>
            <person name="Kleerebezem R."/>
            <person name="Rijpstra W.I."/>
            <person name="Damste J.S."/>
            <person name="Le Paslier D."/>
            <person name="Muyzer G."/>
            <person name="Wagner M."/>
            <person name="van Loosdrecht M.C."/>
            <person name="Daims H."/>
        </authorList>
    </citation>
    <scope>NUCLEOTIDE SEQUENCE [LARGE SCALE GENOMIC DNA]</scope>
    <source>
        <strain evidence="18">none</strain>
    </source>
</reference>
<dbReference type="InterPro" id="IPR016192">
    <property type="entry name" value="APOBEC/CMP_deaminase_Zn-bd"/>
</dbReference>
<comment type="pathway">
    <text evidence="2 12">Cofactor biosynthesis; riboflavin biosynthesis; 5-amino-6-(D-ribitylamino)uracil from GTP: step 2/4.</text>
</comment>
<dbReference type="InterPro" id="IPR050765">
    <property type="entry name" value="Riboflavin_Biosynth_HTPR"/>
</dbReference>
<feature type="binding site" evidence="14">
    <location>
        <position position="213"/>
    </location>
    <ligand>
        <name>substrate</name>
    </ligand>
</feature>
<dbReference type="NCBIfam" id="TIGR00326">
    <property type="entry name" value="eubact_ribD"/>
    <property type="match status" value="1"/>
</dbReference>
<feature type="binding site" evidence="14">
    <location>
        <position position="205"/>
    </location>
    <ligand>
        <name>NADP(+)</name>
        <dbReference type="ChEBI" id="CHEBI:58349"/>
    </ligand>
</feature>
<dbReference type="PIRSF" id="PIRSF006769">
    <property type="entry name" value="RibD"/>
    <property type="match status" value="1"/>
</dbReference>
<dbReference type="SUPFAM" id="SSF53597">
    <property type="entry name" value="Dihydrofolate reductase-like"/>
    <property type="match status" value="1"/>
</dbReference>
<dbReference type="PANTHER" id="PTHR38011">
    <property type="entry name" value="DIHYDROFOLATE REDUCTASE FAMILY PROTEIN (AFU_ORTHOLOGUE AFUA_8G06820)"/>
    <property type="match status" value="1"/>
</dbReference>
<feature type="domain" description="CMP/dCMP-type deaminase" evidence="16">
    <location>
        <begin position="10"/>
        <end position="132"/>
    </location>
</feature>
<dbReference type="GO" id="GO:0008835">
    <property type="term" value="F:diaminohydroxyphosphoribosylaminopyrimidine deaminase activity"/>
    <property type="evidence" value="ECO:0007669"/>
    <property type="project" value="UniProtKB-EC"/>
</dbReference>
<dbReference type="PROSITE" id="PS00903">
    <property type="entry name" value="CYT_DCMP_DEAMINASES_1"/>
    <property type="match status" value="1"/>
</dbReference>
<comment type="catalytic activity">
    <reaction evidence="12">
        <text>5-amino-6-(5-phospho-D-ribitylamino)uracil + NADP(+) = 5-amino-6-(5-phospho-D-ribosylamino)uracil + NADPH + H(+)</text>
        <dbReference type="Rhea" id="RHEA:17845"/>
        <dbReference type="ChEBI" id="CHEBI:15378"/>
        <dbReference type="ChEBI" id="CHEBI:57783"/>
        <dbReference type="ChEBI" id="CHEBI:58349"/>
        <dbReference type="ChEBI" id="CHEBI:58421"/>
        <dbReference type="ChEBI" id="CHEBI:58453"/>
        <dbReference type="EC" id="1.1.1.193"/>
    </reaction>
</comment>
<feature type="active site" description="Proton donor" evidence="13">
    <location>
        <position position="61"/>
    </location>
</feature>
<dbReference type="Gene3D" id="3.40.140.10">
    <property type="entry name" value="Cytidine Deaminase, domain 2"/>
    <property type="match status" value="1"/>
</dbReference>
<keyword evidence="8 12" id="KW-0862">Zinc</keyword>
<feature type="binding site" evidence="14">
    <location>
        <begin position="311"/>
        <end position="317"/>
    </location>
    <ligand>
        <name>NADP(+)</name>
        <dbReference type="ChEBI" id="CHEBI:58349"/>
    </ligand>
</feature>
<dbReference type="InterPro" id="IPR002125">
    <property type="entry name" value="CMP_dCMP_dom"/>
</dbReference>
<evidence type="ECO:0000256" key="11">
    <source>
        <dbReference type="ARBA" id="ARBA00023268"/>
    </source>
</evidence>
<feature type="binding site" evidence="14">
    <location>
        <position position="163"/>
    </location>
    <ligand>
        <name>NADP(+)</name>
        <dbReference type="ChEBI" id="CHEBI:58349"/>
    </ligand>
</feature>
<protein>
    <recommendedName>
        <fullName evidence="12">Riboflavin biosynthesis protein RibD</fullName>
    </recommendedName>
    <domain>
        <recommendedName>
            <fullName evidence="12">Diaminohydroxyphosphoribosylaminopyrimidine deaminase</fullName>
            <shortName evidence="12">DRAP deaminase</shortName>
            <ecNumber evidence="12">3.5.4.26</ecNumber>
        </recommendedName>
        <alternativeName>
            <fullName evidence="12">Riboflavin-specific deaminase</fullName>
        </alternativeName>
    </domain>
    <domain>
        <recommendedName>
            <fullName evidence="12">5-amino-6-(5-phosphoribosylamino)uracil reductase</fullName>
            <ecNumber evidence="12">1.1.1.193</ecNumber>
        </recommendedName>
        <alternativeName>
            <fullName evidence="12">HTP reductase</fullName>
        </alternativeName>
    </domain>
</protein>
<comment type="function">
    <text evidence="1 12">Converts 2,5-diamino-6-(ribosylamino)-4(3h)-pyrimidinone 5'-phosphate into 5-amino-6-(ribosylamino)-2,4(1h,3h)-pyrimidinedione 5'-phosphate.</text>
</comment>
<dbReference type="Gene3D" id="3.40.430.10">
    <property type="entry name" value="Dihydrofolate Reductase, subunit A"/>
    <property type="match status" value="1"/>
</dbReference>
<evidence type="ECO:0000256" key="1">
    <source>
        <dbReference type="ARBA" id="ARBA00002151"/>
    </source>
</evidence>
<dbReference type="EC" id="3.5.4.26" evidence="12"/>
<evidence type="ECO:0000256" key="4">
    <source>
        <dbReference type="ARBA" id="ARBA00005259"/>
    </source>
</evidence>
<evidence type="ECO:0000256" key="10">
    <source>
        <dbReference type="ARBA" id="ARBA00023002"/>
    </source>
</evidence>
<evidence type="ECO:0000256" key="7">
    <source>
        <dbReference type="ARBA" id="ARBA00022723"/>
    </source>
</evidence>
<feature type="binding site" evidence="14">
    <location>
        <position position="209"/>
    </location>
    <ligand>
        <name>NADP(+)</name>
        <dbReference type="ChEBI" id="CHEBI:58349"/>
    </ligand>
</feature>
<dbReference type="GO" id="GO:0008703">
    <property type="term" value="F:5-amino-6-(5-phosphoribosylamino)uracil reductase activity"/>
    <property type="evidence" value="ECO:0007669"/>
    <property type="project" value="UniProtKB-EC"/>
</dbReference>
<keyword evidence="18" id="KW-1185">Reference proteome</keyword>
<feature type="binding site" evidence="14">
    <location>
        <position position="216"/>
    </location>
    <ligand>
        <name>substrate</name>
    </ligand>
</feature>
<feature type="binding site" evidence="15">
    <location>
        <position position="84"/>
    </location>
    <ligand>
        <name>Zn(2+)</name>
        <dbReference type="ChEBI" id="CHEBI:29105"/>
        <note>catalytic</note>
    </ligand>
</feature>
<evidence type="ECO:0000256" key="5">
    <source>
        <dbReference type="ARBA" id="ARBA00007417"/>
    </source>
</evidence>
<accession>I4EJA3</accession>
<evidence type="ECO:0000256" key="12">
    <source>
        <dbReference type="PIRNR" id="PIRNR006769"/>
    </source>
</evidence>
<dbReference type="GO" id="GO:0050661">
    <property type="term" value="F:NADP binding"/>
    <property type="evidence" value="ECO:0007669"/>
    <property type="project" value="InterPro"/>
</dbReference>
<feature type="binding site" evidence="15">
    <location>
        <position position="93"/>
    </location>
    <ligand>
        <name>Zn(2+)</name>
        <dbReference type="ChEBI" id="CHEBI:29105"/>
        <note>catalytic</note>
    </ligand>
</feature>
<organism evidence="17 18">
    <name type="scientific">Nitrolancea hollandica Lb</name>
    <dbReference type="NCBI Taxonomy" id="1129897"/>
    <lineage>
        <taxon>Bacteria</taxon>
        <taxon>Pseudomonadati</taxon>
        <taxon>Thermomicrobiota</taxon>
        <taxon>Thermomicrobia</taxon>
        <taxon>Sphaerobacterales</taxon>
        <taxon>Sphaerobacterineae</taxon>
        <taxon>Sphaerobacteraceae</taxon>
        <taxon>Nitrolancea</taxon>
    </lineage>
</organism>
<dbReference type="GO" id="GO:0009231">
    <property type="term" value="P:riboflavin biosynthetic process"/>
    <property type="evidence" value="ECO:0007669"/>
    <property type="project" value="UniProtKB-UniPathway"/>
</dbReference>
<feature type="binding site" evidence="14">
    <location>
        <position position="193"/>
    </location>
    <ligand>
        <name>substrate</name>
    </ligand>
</feature>
<keyword evidence="10 12" id="KW-0560">Oxidoreductase</keyword>
<name>I4EJA3_9BACT</name>
<evidence type="ECO:0000256" key="6">
    <source>
        <dbReference type="ARBA" id="ARBA00022619"/>
    </source>
</evidence>
<dbReference type="PANTHER" id="PTHR38011:SF7">
    <property type="entry name" value="2,5-DIAMINO-6-RIBOSYLAMINO-4(3H)-PYRIMIDINONE 5'-PHOSPHATE REDUCTASE"/>
    <property type="match status" value="1"/>
</dbReference>
<dbReference type="Proteomes" id="UP000004221">
    <property type="component" value="Unassembled WGS sequence"/>
</dbReference>
<dbReference type="PROSITE" id="PS51747">
    <property type="entry name" value="CYT_DCMP_DEAMINASES_2"/>
    <property type="match status" value="1"/>
</dbReference>
<evidence type="ECO:0000256" key="3">
    <source>
        <dbReference type="ARBA" id="ARBA00004910"/>
    </source>
</evidence>
<keyword evidence="12 17" id="KW-0378">Hydrolase</keyword>
<comment type="catalytic activity">
    <reaction evidence="12">
        <text>2,5-diamino-6-hydroxy-4-(5-phosphoribosylamino)-pyrimidine + H2O + H(+) = 5-amino-6-(5-phospho-D-ribosylamino)uracil + NH4(+)</text>
        <dbReference type="Rhea" id="RHEA:21868"/>
        <dbReference type="ChEBI" id="CHEBI:15377"/>
        <dbReference type="ChEBI" id="CHEBI:15378"/>
        <dbReference type="ChEBI" id="CHEBI:28938"/>
        <dbReference type="ChEBI" id="CHEBI:58453"/>
        <dbReference type="ChEBI" id="CHEBI:58614"/>
        <dbReference type="EC" id="3.5.4.26"/>
    </reaction>
</comment>
<comment type="similarity">
    <text evidence="4 12">In the N-terminal section; belongs to the cytidine and deoxycytidylate deaminase family.</text>
</comment>
<evidence type="ECO:0000256" key="2">
    <source>
        <dbReference type="ARBA" id="ARBA00004882"/>
    </source>
</evidence>
<comment type="pathway">
    <text evidence="3 12">Cofactor biosynthesis; riboflavin biosynthesis; 5-amino-6-(D-ribitylamino)uracil from GTP: step 3/4.</text>
</comment>
<dbReference type="EC" id="1.1.1.193" evidence="12"/>
<feature type="binding site" evidence="14">
    <location>
        <position position="237"/>
    </location>
    <ligand>
        <name>NADP(+)</name>
        <dbReference type="ChEBI" id="CHEBI:58349"/>
    </ligand>
</feature>
<evidence type="ECO:0000256" key="8">
    <source>
        <dbReference type="ARBA" id="ARBA00022833"/>
    </source>
</evidence>
<dbReference type="InterPro" id="IPR011549">
    <property type="entry name" value="RibD_C"/>
</dbReference>
<dbReference type="AlphaFoldDB" id="I4EJA3"/>
<dbReference type="InterPro" id="IPR002734">
    <property type="entry name" value="RibDG_C"/>
</dbReference>
<evidence type="ECO:0000256" key="14">
    <source>
        <dbReference type="PIRSR" id="PIRSR006769-2"/>
    </source>
</evidence>
<dbReference type="InterPro" id="IPR004794">
    <property type="entry name" value="Eubact_RibD"/>
</dbReference>
<dbReference type="UniPathway" id="UPA00275">
    <property type="reaction ID" value="UER00401"/>
</dbReference>
<feature type="binding site" evidence="14">
    <location>
        <position position="309"/>
    </location>
    <ligand>
        <name>substrate</name>
    </ligand>
</feature>
<evidence type="ECO:0000259" key="16">
    <source>
        <dbReference type="PROSITE" id="PS51747"/>
    </source>
</evidence>
<keyword evidence="6 12" id="KW-0686">Riboflavin biosynthesis</keyword>
<gene>
    <name evidence="17" type="primary">ribD</name>
    <name evidence="17" type="ORF">NITHO_390010</name>
</gene>
<dbReference type="Pfam" id="PF00383">
    <property type="entry name" value="dCMP_cyt_deam_1"/>
    <property type="match status" value="1"/>
</dbReference>
<feature type="binding site" evidence="15">
    <location>
        <position position="59"/>
    </location>
    <ligand>
        <name>Zn(2+)</name>
        <dbReference type="ChEBI" id="CHEBI:29105"/>
        <note>catalytic</note>
    </ligand>
</feature>
<sequence>MGIEIETSRAVDLQWMNRALAVASRARGRTAPNPPVGAVLVRDGVVAGEGWTERPGQRHAEIMALDQAGSLARGATLYVTLEPCAHFGRTPPCTDALVDAGIARAVISVRDPYPQVDGRGIAHLARNGIRVELGLGARESVQLNAGFFKRIRTGLPEVTAKFAMSLDGKIATHTGHARWVTGPEARQEAHRLRDTHDAILVGLGTVLADDPQLTTRLSEAEAGIGGPSHPLRVVVDSRARTPLTSAMLRPDLPGTTLVVTTDQAPFRAARALQAAGAEVLVLPASDGRVDLLVLLQELGRRGINSVLVEGGGALLGSLFSAGLLDRVVAFIAPVIVGGDGAPAPIGGDGVDTMDEARRLGNVEVRRFGQDLAISGTLSGIYEPEAV</sequence>
<dbReference type="InterPro" id="IPR016193">
    <property type="entry name" value="Cytidine_deaminase-like"/>
</dbReference>
<keyword evidence="9 12" id="KW-0521">NADP</keyword>
<evidence type="ECO:0000256" key="15">
    <source>
        <dbReference type="PIRSR" id="PIRSR006769-3"/>
    </source>
</evidence>
<comment type="similarity">
    <text evidence="5 12">In the C-terminal section; belongs to the HTP reductase family.</text>
</comment>
<comment type="cofactor">
    <cofactor evidence="12 15">
        <name>Zn(2+)</name>
        <dbReference type="ChEBI" id="CHEBI:29105"/>
    </cofactor>
    <text evidence="12 15">Binds 1 zinc ion.</text>
</comment>
<keyword evidence="7 12" id="KW-0479">Metal-binding</keyword>
<dbReference type="InterPro" id="IPR024072">
    <property type="entry name" value="DHFR-like_dom_sf"/>
</dbReference>
<comment type="caution">
    <text evidence="17">The sequence shown here is derived from an EMBL/GenBank/DDBJ whole genome shotgun (WGS) entry which is preliminary data.</text>
</comment>
<dbReference type="SUPFAM" id="SSF53927">
    <property type="entry name" value="Cytidine deaminase-like"/>
    <property type="match status" value="1"/>
</dbReference>
<evidence type="ECO:0000313" key="17">
    <source>
        <dbReference type="EMBL" id="CCF84765.1"/>
    </source>
</evidence>
<keyword evidence="11" id="KW-0511">Multifunctional enzyme</keyword>
<dbReference type="EMBL" id="CAGS01000323">
    <property type="protein sequence ID" value="CCF84765.1"/>
    <property type="molecule type" value="Genomic_DNA"/>
</dbReference>
<evidence type="ECO:0000313" key="18">
    <source>
        <dbReference type="Proteomes" id="UP000004221"/>
    </source>
</evidence>
<dbReference type="NCBIfam" id="TIGR00227">
    <property type="entry name" value="ribD_Cterm"/>
    <property type="match status" value="1"/>
</dbReference>
<evidence type="ECO:0000256" key="9">
    <source>
        <dbReference type="ARBA" id="ARBA00022857"/>
    </source>
</evidence>
<dbReference type="GO" id="GO:0008270">
    <property type="term" value="F:zinc ion binding"/>
    <property type="evidence" value="ECO:0007669"/>
    <property type="project" value="InterPro"/>
</dbReference>
<dbReference type="CDD" id="cd01284">
    <property type="entry name" value="Riboflavin_deaminase-reductase"/>
    <property type="match status" value="1"/>
</dbReference>
<evidence type="ECO:0000256" key="13">
    <source>
        <dbReference type="PIRSR" id="PIRSR006769-1"/>
    </source>
</evidence>
<proteinExistence type="inferred from homology"/>
<dbReference type="Pfam" id="PF01872">
    <property type="entry name" value="RibD_C"/>
    <property type="match status" value="1"/>
</dbReference>